<dbReference type="PANTHER" id="PTHR34107">
    <property type="entry name" value="SLL0198 PROTEIN-RELATED"/>
    <property type="match status" value="1"/>
</dbReference>
<evidence type="ECO:0000313" key="3">
    <source>
        <dbReference type="EMBL" id="KKI99949.1"/>
    </source>
</evidence>
<dbReference type="eggNOG" id="COG4636">
    <property type="taxonomic scope" value="Bacteria"/>
</dbReference>
<dbReference type="SUPFAM" id="SSF52980">
    <property type="entry name" value="Restriction endonuclease-like"/>
    <property type="match status" value="1"/>
</dbReference>
<keyword evidence="4" id="KW-1185">Reference proteome</keyword>
<dbReference type="PANTHER" id="PTHR34107:SF4">
    <property type="entry name" value="SLL1222 PROTEIN"/>
    <property type="match status" value="1"/>
</dbReference>
<dbReference type="CDD" id="cd06260">
    <property type="entry name" value="DUF820-like"/>
    <property type="match status" value="1"/>
</dbReference>
<dbReference type="InterPro" id="IPR012296">
    <property type="entry name" value="Nuclease_put_TT1808"/>
</dbReference>
<reference evidence="3 4" key="1">
    <citation type="submission" date="2012-04" db="EMBL/GenBank/DDBJ databases">
        <authorList>
            <person name="Shanker A."/>
            <person name="Yadav P."/>
            <person name="Khan S."/>
            <person name="Sharma V."/>
        </authorList>
    </citation>
    <scope>NUCLEOTIDE SEQUENCE [LARGE SCALE GENOMIC DNA]</scope>
    <source>
        <strain evidence="3">CALU 1027</strain>
    </source>
</reference>
<evidence type="ECO:0000313" key="2">
    <source>
        <dbReference type="EMBL" id="KKI99948.1"/>
    </source>
</evidence>
<reference evidence="3 4" key="2">
    <citation type="submission" date="2015-04" db="EMBL/GenBank/DDBJ databases">
        <authorList>
            <person name="Syromyatnikov M.Y."/>
            <person name="Popov V.N."/>
        </authorList>
    </citation>
    <scope>NUCLEOTIDE SEQUENCE [LARGE SCALE GENOMIC DNA]</scope>
    <source>
        <strain evidence="3">CALU 1027</strain>
    </source>
</reference>
<dbReference type="Pfam" id="PF05685">
    <property type="entry name" value="Uma2"/>
    <property type="match status" value="1"/>
</dbReference>
<dbReference type="EMBL" id="AJTX02000004">
    <property type="protein sequence ID" value="KKI99949.1"/>
    <property type="molecule type" value="Genomic_DNA"/>
</dbReference>
<protein>
    <recommendedName>
        <fullName evidence="1">Putative restriction endonuclease domain-containing protein</fullName>
    </recommendedName>
</protein>
<dbReference type="AlphaFoldDB" id="A0A0M2PUZ4"/>
<dbReference type="STRING" id="317619.GCA_000332315_00249"/>
<proteinExistence type="predicted"/>
<dbReference type="InterPro" id="IPR011335">
    <property type="entry name" value="Restrct_endonuc-II-like"/>
</dbReference>
<dbReference type="Gene3D" id="3.90.1570.10">
    <property type="entry name" value="tt1808, chain A"/>
    <property type="match status" value="1"/>
</dbReference>
<feature type="domain" description="Putative restriction endonuclease" evidence="1">
    <location>
        <begin position="19"/>
        <end position="182"/>
    </location>
</feature>
<dbReference type="RefSeq" id="WP_017710936.1">
    <property type="nucleotide sequence ID" value="NZ_KB235933.1"/>
</dbReference>
<evidence type="ECO:0000313" key="4">
    <source>
        <dbReference type="Proteomes" id="UP000034681"/>
    </source>
</evidence>
<evidence type="ECO:0000259" key="1">
    <source>
        <dbReference type="Pfam" id="PF05685"/>
    </source>
</evidence>
<dbReference type="Proteomes" id="UP000034681">
    <property type="component" value="Unassembled WGS sequence"/>
</dbReference>
<dbReference type="InterPro" id="IPR008538">
    <property type="entry name" value="Uma2"/>
</dbReference>
<name>A0A0M2PUZ4_PROHO</name>
<gene>
    <name evidence="2" type="ORF">PROH_09140</name>
    <name evidence="3" type="ORF">PROH_09145</name>
</gene>
<dbReference type="EMBL" id="AJTX02000004">
    <property type="protein sequence ID" value="KKI99948.1"/>
    <property type="molecule type" value="Genomic_DNA"/>
</dbReference>
<organism evidence="3 4">
    <name type="scientific">Prochlorothrix hollandica PCC 9006 = CALU 1027</name>
    <dbReference type="NCBI Taxonomy" id="317619"/>
    <lineage>
        <taxon>Bacteria</taxon>
        <taxon>Bacillati</taxon>
        <taxon>Cyanobacteriota</taxon>
        <taxon>Cyanophyceae</taxon>
        <taxon>Prochlorotrichales</taxon>
        <taxon>Prochlorotrichaceae</taxon>
        <taxon>Prochlorothrix</taxon>
    </lineage>
</organism>
<dbReference type="OrthoDB" id="9808428at2"/>
<comment type="caution">
    <text evidence="3">The sequence shown here is derived from an EMBL/GenBank/DDBJ whole genome shotgun (WGS) entry which is preliminary data.</text>
</comment>
<sequence length="187" mass="21493">MTAQPALDDRWTIADLDHLNPHQPYEIIAGDLYVIHAPHWQHQRICGRISRFLDIWSEETQLGQVVMGPGVIFSEADNVIPDVVWVQQERLGAIVDEAGHLTAAPDLVVEVLSESAKDQVRDRQVKRKLYSSQGVQEYWIVDRFQKRIELYRRSETHLERVATLLATDRLTSPLLPNFSCEVALLFR</sequence>
<accession>A0A0M2PUZ4</accession>